<reference evidence="3" key="1">
    <citation type="submission" date="2018-08" db="EMBL/GenBank/DDBJ databases">
        <authorList>
            <person name="Kim S.-J."/>
            <person name="Jung G.-Y."/>
        </authorList>
    </citation>
    <scope>NUCLEOTIDE SEQUENCE [LARGE SCALE GENOMIC DNA]</scope>
    <source>
        <strain evidence="3">GY_H</strain>
    </source>
</reference>
<proteinExistence type="predicted"/>
<accession>A0A371B6B4</accession>
<dbReference type="PANTHER" id="PTHR43861">
    <property type="entry name" value="TRANS-ACONITATE 2-METHYLTRANSFERASE-RELATED"/>
    <property type="match status" value="1"/>
</dbReference>
<dbReference type="GO" id="GO:0032259">
    <property type="term" value="P:methylation"/>
    <property type="evidence" value="ECO:0007669"/>
    <property type="project" value="UniProtKB-KW"/>
</dbReference>
<protein>
    <submittedName>
        <fullName evidence="2">Methyltransferase domain-containing protein</fullName>
    </submittedName>
</protein>
<dbReference type="Gene3D" id="3.40.50.150">
    <property type="entry name" value="Vaccinia Virus protein VP39"/>
    <property type="match status" value="1"/>
</dbReference>
<dbReference type="Proteomes" id="UP000263993">
    <property type="component" value="Unassembled WGS sequence"/>
</dbReference>
<dbReference type="AlphaFoldDB" id="A0A371B6B4"/>
<evidence type="ECO:0000313" key="2">
    <source>
        <dbReference type="EMBL" id="RDV03135.1"/>
    </source>
</evidence>
<organism evidence="2 3">
    <name type="scientific">Undibacter mobilis</name>
    <dbReference type="NCBI Taxonomy" id="2292256"/>
    <lineage>
        <taxon>Bacteria</taxon>
        <taxon>Pseudomonadati</taxon>
        <taxon>Pseudomonadota</taxon>
        <taxon>Alphaproteobacteria</taxon>
        <taxon>Hyphomicrobiales</taxon>
        <taxon>Nitrobacteraceae</taxon>
        <taxon>Undibacter</taxon>
    </lineage>
</organism>
<name>A0A371B6B4_9BRAD</name>
<dbReference type="OrthoDB" id="552816at2"/>
<comment type="caution">
    <text evidence="2">The sequence shown here is derived from an EMBL/GenBank/DDBJ whole genome shotgun (WGS) entry which is preliminary data.</text>
</comment>
<dbReference type="CDD" id="cd02440">
    <property type="entry name" value="AdoMet_MTases"/>
    <property type="match status" value="1"/>
</dbReference>
<dbReference type="EMBL" id="QRGO01000001">
    <property type="protein sequence ID" value="RDV03135.1"/>
    <property type="molecule type" value="Genomic_DNA"/>
</dbReference>
<dbReference type="GO" id="GO:0008168">
    <property type="term" value="F:methyltransferase activity"/>
    <property type="evidence" value="ECO:0007669"/>
    <property type="project" value="UniProtKB-KW"/>
</dbReference>
<keyword evidence="2" id="KW-0808">Transferase</keyword>
<feature type="compositionally biased region" description="Basic residues" evidence="1">
    <location>
        <begin position="11"/>
        <end position="24"/>
    </location>
</feature>
<keyword evidence="3" id="KW-1185">Reference proteome</keyword>
<dbReference type="SUPFAM" id="SSF53335">
    <property type="entry name" value="S-adenosyl-L-methionine-dependent methyltransferases"/>
    <property type="match status" value="1"/>
</dbReference>
<gene>
    <name evidence="2" type="ORF">DXH78_00145</name>
</gene>
<dbReference type="InterPro" id="IPR029063">
    <property type="entry name" value="SAM-dependent_MTases_sf"/>
</dbReference>
<sequence>MAHSAVAAGRGHAHGLRGRKAHRTKGQHAMKHVAMDQFSDASWPGRPPLPPEDIFGNTKKLRFILRTIEGHRARLGRDVSILDFGCGNAAAVGQYLIGDGVIYTGVDFHEPSLSYARQHFGGLRAEFVTEVPAGHQFDVVVYADVLEHVPDPLGIVTAHLKSLAPDGIMIGSVPNGYGPCETEKFIDRHLRLYQVVRFFKRAALRLMGRPPKADAGIPYNHDSGHIIFFTMGSLKRMVADAGLRIVRFAHGGFVGADLTGNTIFASRRFVAWNIRAADRLPSWVVSTWYFVLQRP</sequence>
<evidence type="ECO:0000313" key="3">
    <source>
        <dbReference type="Proteomes" id="UP000263993"/>
    </source>
</evidence>
<dbReference type="Pfam" id="PF13489">
    <property type="entry name" value="Methyltransf_23"/>
    <property type="match status" value="1"/>
</dbReference>
<feature type="compositionally biased region" description="Low complexity" evidence="1">
    <location>
        <begin position="1"/>
        <end position="10"/>
    </location>
</feature>
<feature type="region of interest" description="Disordered" evidence="1">
    <location>
        <begin position="1"/>
        <end position="24"/>
    </location>
</feature>
<evidence type="ECO:0000256" key="1">
    <source>
        <dbReference type="SAM" id="MobiDB-lite"/>
    </source>
</evidence>
<keyword evidence="2" id="KW-0489">Methyltransferase</keyword>